<evidence type="ECO:0000256" key="11">
    <source>
        <dbReference type="ARBA" id="ARBA00023242"/>
    </source>
</evidence>
<dbReference type="EMBL" id="CAJNOQ010008167">
    <property type="protein sequence ID" value="CAF1190024.1"/>
    <property type="molecule type" value="Genomic_DNA"/>
</dbReference>
<dbReference type="InterPro" id="IPR050108">
    <property type="entry name" value="CDK"/>
</dbReference>
<keyword evidence="4" id="KW-0597">Phosphoprotein</keyword>
<dbReference type="InterPro" id="IPR000719">
    <property type="entry name" value="Prot_kinase_dom"/>
</dbReference>
<dbReference type="GO" id="GO:0000086">
    <property type="term" value="P:G2/M transition of mitotic cell cycle"/>
    <property type="evidence" value="ECO:0007669"/>
    <property type="project" value="TreeGrafter"/>
</dbReference>
<comment type="subcellular location">
    <subcellularLocation>
        <location evidence="1">Nucleus</location>
    </subcellularLocation>
</comment>
<keyword evidence="9" id="KW-0418">Kinase</keyword>
<dbReference type="FunFam" id="1.10.510.10:FF:000706">
    <property type="entry name" value="Cyclin-dependent kinase 1"/>
    <property type="match status" value="1"/>
</dbReference>
<evidence type="ECO:0000256" key="15">
    <source>
        <dbReference type="ARBA" id="ARBA00049280"/>
    </source>
</evidence>
<evidence type="ECO:0000256" key="10">
    <source>
        <dbReference type="ARBA" id="ARBA00022840"/>
    </source>
</evidence>
<evidence type="ECO:0000313" key="21">
    <source>
        <dbReference type="Proteomes" id="UP000663829"/>
    </source>
</evidence>
<comment type="catalytic activity">
    <reaction evidence="14">
        <text>L-seryl-[protein] + ATP = O-phospho-L-seryl-[protein] + ADP + H(+)</text>
        <dbReference type="Rhea" id="RHEA:17989"/>
        <dbReference type="Rhea" id="RHEA-COMP:9863"/>
        <dbReference type="Rhea" id="RHEA-COMP:11604"/>
        <dbReference type="ChEBI" id="CHEBI:15378"/>
        <dbReference type="ChEBI" id="CHEBI:29999"/>
        <dbReference type="ChEBI" id="CHEBI:30616"/>
        <dbReference type="ChEBI" id="CHEBI:83421"/>
        <dbReference type="ChEBI" id="CHEBI:456216"/>
        <dbReference type="EC" id="2.7.11.22"/>
    </reaction>
</comment>
<dbReference type="FunFam" id="3.30.200.20:FF:000375">
    <property type="entry name" value="Cell division related protein kinase 2"/>
    <property type="match status" value="1"/>
</dbReference>
<dbReference type="Gene3D" id="1.10.510.10">
    <property type="entry name" value="Transferase(Phosphotransferase) domain 1"/>
    <property type="match status" value="1"/>
</dbReference>
<evidence type="ECO:0000256" key="9">
    <source>
        <dbReference type="ARBA" id="ARBA00022777"/>
    </source>
</evidence>
<dbReference type="GO" id="GO:0004693">
    <property type="term" value="F:cyclin-dependent protein serine/threonine kinase activity"/>
    <property type="evidence" value="ECO:0007669"/>
    <property type="project" value="UniProtKB-EC"/>
</dbReference>
<gene>
    <name evidence="19" type="ORF">GPM918_LOCUS23157</name>
    <name evidence="20" type="ORF">SRO942_LOCUS23159</name>
</gene>
<feature type="binding site" evidence="16">
    <location>
        <position position="67"/>
    </location>
    <ligand>
        <name>ATP</name>
        <dbReference type="ChEBI" id="CHEBI:30616"/>
    </ligand>
</feature>
<dbReference type="GO" id="GO:0051301">
    <property type="term" value="P:cell division"/>
    <property type="evidence" value="ECO:0007669"/>
    <property type="project" value="UniProtKB-KW"/>
</dbReference>
<keyword evidence="5" id="KW-0132">Cell division</keyword>
<evidence type="ECO:0000256" key="12">
    <source>
        <dbReference type="ARBA" id="ARBA00023306"/>
    </source>
</evidence>
<comment type="catalytic activity">
    <reaction evidence="15">
        <text>[DNA-directed RNA polymerase] + ATP = phospho-[DNA-directed RNA polymerase] + ADP + H(+)</text>
        <dbReference type="Rhea" id="RHEA:10216"/>
        <dbReference type="Rhea" id="RHEA-COMP:11321"/>
        <dbReference type="Rhea" id="RHEA-COMP:11322"/>
        <dbReference type="ChEBI" id="CHEBI:15378"/>
        <dbReference type="ChEBI" id="CHEBI:30616"/>
        <dbReference type="ChEBI" id="CHEBI:43176"/>
        <dbReference type="ChEBI" id="CHEBI:68546"/>
        <dbReference type="ChEBI" id="CHEBI:456216"/>
        <dbReference type="EC" id="2.7.11.23"/>
    </reaction>
</comment>
<evidence type="ECO:0000256" key="13">
    <source>
        <dbReference type="ARBA" id="ARBA00047811"/>
    </source>
</evidence>
<dbReference type="GO" id="GO:0051446">
    <property type="term" value="P:positive regulation of meiotic cell cycle"/>
    <property type="evidence" value="ECO:0007669"/>
    <property type="project" value="UniProtKB-ARBA"/>
</dbReference>
<evidence type="ECO:0000256" key="3">
    <source>
        <dbReference type="ARBA" id="ARBA00022527"/>
    </source>
</evidence>
<comment type="similarity">
    <text evidence="2">Belongs to the protein kinase superfamily. CMGC Ser/Thr protein kinase family. CDC2/CDKX subfamily.</text>
</comment>
<dbReference type="Pfam" id="PF00069">
    <property type="entry name" value="Pkinase"/>
    <property type="match status" value="1"/>
</dbReference>
<dbReference type="PROSITE" id="PS50011">
    <property type="entry name" value="PROTEIN_KINASE_DOM"/>
    <property type="match status" value="1"/>
</dbReference>
<dbReference type="PANTHER" id="PTHR24056">
    <property type="entry name" value="CELL DIVISION PROTEIN KINASE"/>
    <property type="match status" value="1"/>
</dbReference>
<evidence type="ECO:0000256" key="8">
    <source>
        <dbReference type="ARBA" id="ARBA00022776"/>
    </source>
</evidence>
<evidence type="ECO:0000259" key="18">
    <source>
        <dbReference type="PROSITE" id="PS50011"/>
    </source>
</evidence>
<protein>
    <recommendedName>
        <fullName evidence="18">Protein kinase domain-containing protein</fullName>
    </recommendedName>
</protein>
<dbReference type="PANTHER" id="PTHR24056:SF334">
    <property type="entry name" value="CYCLIN-DEPENDENT KINASE 1"/>
    <property type="match status" value="1"/>
</dbReference>
<evidence type="ECO:0000256" key="2">
    <source>
        <dbReference type="ARBA" id="ARBA00006485"/>
    </source>
</evidence>
<dbReference type="InterPro" id="IPR017441">
    <property type="entry name" value="Protein_kinase_ATP_BS"/>
</dbReference>
<organism evidence="19 21">
    <name type="scientific">Didymodactylos carnosus</name>
    <dbReference type="NCBI Taxonomy" id="1234261"/>
    <lineage>
        <taxon>Eukaryota</taxon>
        <taxon>Metazoa</taxon>
        <taxon>Spiralia</taxon>
        <taxon>Gnathifera</taxon>
        <taxon>Rotifera</taxon>
        <taxon>Eurotatoria</taxon>
        <taxon>Bdelloidea</taxon>
        <taxon>Philodinida</taxon>
        <taxon>Philodinidae</taxon>
        <taxon>Didymodactylos</taxon>
    </lineage>
</organism>
<reference evidence="19" key="1">
    <citation type="submission" date="2021-02" db="EMBL/GenBank/DDBJ databases">
        <authorList>
            <person name="Nowell W R."/>
        </authorList>
    </citation>
    <scope>NUCLEOTIDE SEQUENCE</scope>
</reference>
<keyword evidence="11" id="KW-0539">Nucleus</keyword>
<dbReference type="Gene3D" id="3.30.200.20">
    <property type="entry name" value="Phosphorylase Kinase, domain 1"/>
    <property type="match status" value="1"/>
</dbReference>
<sequence length="346" mass="40119">MYGVSGRKIHDNLCNRLTNLTLSAPRMVGQMNSVLEDYIKLGKIGEGTYGEVYKVRHIQSNVYYAMKKIRLESEDNGIPATALREISILKELQHRSIIRLCDVILTDERFCLIFEYMAMDLRKYMSNLDSKYMERSLIRSYMHQLLDAIKYLHCHRIIHRDLKPQNLLVDAEGLIKIADFGLARPFCVPFKVYTHEASLIVTLWYRAPEVLLGTQRYGCSVDIWSLGCIFVEMFKHRPLFHGDSEIDQLFQIFRILGTPTALDWPDVTTLPQFKPMFPKWSTNYQPLSNHMDNDADAIDLLMKMFVYEPSGRIVAKKALEHRYFSSPENGFDPTILRLPNKVAIAK</sequence>
<evidence type="ECO:0000256" key="14">
    <source>
        <dbReference type="ARBA" id="ARBA00048367"/>
    </source>
</evidence>
<dbReference type="AlphaFoldDB" id="A0A814VFL7"/>
<dbReference type="GO" id="GO:0008353">
    <property type="term" value="F:RNA polymerase II CTD heptapeptide repeat kinase activity"/>
    <property type="evidence" value="ECO:0007669"/>
    <property type="project" value="UniProtKB-EC"/>
</dbReference>
<keyword evidence="7 16" id="KW-0547">Nucleotide-binding</keyword>
<dbReference type="GO" id="GO:0005634">
    <property type="term" value="C:nucleus"/>
    <property type="evidence" value="ECO:0007669"/>
    <property type="project" value="UniProtKB-SubCell"/>
</dbReference>
<evidence type="ECO:0000313" key="20">
    <source>
        <dbReference type="EMBL" id="CAF3954352.1"/>
    </source>
</evidence>
<dbReference type="SUPFAM" id="SSF56112">
    <property type="entry name" value="Protein kinase-like (PK-like)"/>
    <property type="match status" value="1"/>
</dbReference>
<dbReference type="PROSITE" id="PS00108">
    <property type="entry name" value="PROTEIN_KINASE_ST"/>
    <property type="match status" value="1"/>
</dbReference>
<evidence type="ECO:0000256" key="16">
    <source>
        <dbReference type="PROSITE-ProRule" id="PRU10141"/>
    </source>
</evidence>
<keyword evidence="10 16" id="KW-0067">ATP-binding</keyword>
<comment type="catalytic activity">
    <reaction evidence="13">
        <text>L-threonyl-[protein] + ATP = O-phospho-L-threonyl-[protein] + ADP + H(+)</text>
        <dbReference type="Rhea" id="RHEA:46608"/>
        <dbReference type="Rhea" id="RHEA-COMP:11060"/>
        <dbReference type="Rhea" id="RHEA-COMP:11605"/>
        <dbReference type="ChEBI" id="CHEBI:15378"/>
        <dbReference type="ChEBI" id="CHEBI:30013"/>
        <dbReference type="ChEBI" id="CHEBI:30616"/>
        <dbReference type="ChEBI" id="CHEBI:61977"/>
        <dbReference type="ChEBI" id="CHEBI:456216"/>
        <dbReference type="EC" id="2.7.11.22"/>
    </reaction>
</comment>
<evidence type="ECO:0000256" key="6">
    <source>
        <dbReference type="ARBA" id="ARBA00022679"/>
    </source>
</evidence>
<name>A0A814VFL7_9BILA</name>
<keyword evidence="8" id="KW-0498">Mitosis</keyword>
<dbReference type="InterPro" id="IPR011009">
    <property type="entry name" value="Kinase-like_dom_sf"/>
</dbReference>
<evidence type="ECO:0000313" key="19">
    <source>
        <dbReference type="EMBL" id="CAF1190024.1"/>
    </source>
</evidence>
<evidence type="ECO:0000256" key="4">
    <source>
        <dbReference type="ARBA" id="ARBA00022553"/>
    </source>
</evidence>
<dbReference type="InterPro" id="IPR008271">
    <property type="entry name" value="Ser/Thr_kinase_AS"/>
</dbReference>
<dbReference type="GO" id="GO:0007095">
    <property type="term" value="P:mitotic G2 DNA damage checkpoint signaling"/>
    <property type="evidence" value="ECO:0007669"/>
    <property type="project" value="TreeGrafter"/>
</dbReference>
<accession>A0A814VFL7</accession>
<dbReference type="EMBL" id="CAJOBC010008170">
    <property type="protein sequence ID" value="CAF3954352.1"/>
    <property type="molecule type" value="Genomic_DNA"/>
</dbReference>
<keyword evidence="12" id="KW-0131">Cell cycle</keyword>
<comment type="caution">
    <text evidence="19">The sequence shown here is derived from an EMBL/GenBank/DDBJ whole genome shotgun (WGS) entry which is preliminary data.</text>
</comment>
<keyword evidence="21" id="KW-1185">Reference proteome</keyword>
<dbReference type="GO" id="GO:0090068">
    <property type="term" value="P:positive regulation of cell cycle process"/>
    <property type="evidence" value="ECO:0007669"/>
    <property type="project" value="UniProtKB-ARBA"/>
</dbReference>
<dbReference type="SMART" id="SM00220">
    <property type="entry name" value="S_TKc"/>
    <property type="match status" value="1"/>
</dbReference>
<evidence type="ECO:0000256" key="17">
    <source>
        <dbReference type="RuleBase" id="RU000304"/>
    </source>
</evidence>
<keyword evidence="6" id="KW-0808">Transferase</keyword>
<dbReference type="OrthoDB" id="1732493at2759"/>
<proteinExistence type="inferred from homology"/>
<dbReference type="PROSITE" id="PS00107">
    <property type="entry name" value="PROTEIN_KINASE_ATP"/>
    <property type="match status" value="1"/>
</dbReference>
<dbReference type="Proteomes" id="UP000663829">
    <property type="component" value="Unassembled WGS sequence"/>
</dbReference>
<dbReference type="GO" id="GO:0005524">
    <property type="term" value="F:ATP binding"/>
    <property type="evidence" value="ECO:0007669"/>
    <property type="project" value="UniProtKB-UniRule"/>
</dbReference>
<dbReference type="Proteomes" id="UP000681722">
    <property type="component" value="Unassembled WGS sequence"/>
</dbReference>
<dbReference type="CDD" id="cd07829">
    <property type="entry name" value="STKc_CDK_like"/>
    <property type="match status" value="1"/>
</dbReference>
<evidence type="ECO:0000256" key="1">
    <source>
        <dbReference type="ARBA" id="ARBA00004123"/>
    </source>
</evidence>
<evidence type="ECO:0000256" key="7">
    <source>
        <dbReference type="ARBA" id="ARBA00022741"/>
    </source>
</evidence>
<evidence type="ECO:0000256" key="5">
    <source>
        <dbReference type="ARBA" id="ARBA00022618"/>
    </source>
</evidence>
<feature type="domain" description="Protein kinase" evidence="18">
    <location>
        <begin position="38"/>
        <end position="324"/>
    </location>
</feature>
<keyword evidence="3 17" id="KW-0723">Serine/threonine-protein kinase</keyword>